<proteinExistence type="predicted"/>
<keyword evidence="3" id="KW-1185">Reference proteome</keyword>
<name>A0AAV7UH72_PLEWA</name>
<accession>A0AAV7UH72</accession>
<evidence type="ECO:0000256" key="1">
    <source>
        <dbReference type="SAM" id="MobiDB-lite"/>
    </source>
</evidence>
<dbReference type="EMBL" id="JANPWB010000005">
    <property type="protein sequence ID" value="KAJ1187941.1"/>
    <property type="molecule type" value="Genomic_DNA"/>
</dbReference>
<protein>
    <submittedName>
        <fullName evidence="2">Uncharacterized protein</fullName>
    </submittedName>
</protein>
<evidence type="ECO:0000313" key="3">
    <source>
        <dbReference type="Proteomes" id="UP001066276"/>
    </source>
</evidence>
<gene>
    <name evidence="2" type="ORF">NDU88_004706</name>
</gene>
<evidence type="ECO:0000313" key="2">
    <source>
        <dbReference type="EMBL" id="KAJ1187941.1"/>
    </source>
</evidence>
<reference evidence="2" key="1">
    <citation type="journal article" date="2022" name="bioRxiv">
        <title>Sequencing and chromosome-scale assembly of the giantPleurodeles waltlgenome.</title>
        <authorList>
            <person name="Brown T."/>
            <person name="Elewa A."/>
            <person name="Iarovenko S."/>
            <person name="Subramanian E."/>
            <person name="Araus A.J."/>
            <person name="Petzold A."/>
            <person name="Susuki M."/>
            <person name="Suzuki K.-i.T."/>
            <person name="Hayashi T."/>
            <person name="Toyoda A."/>
            <person name="Oliveira C."/>
            <person name="Osipova E."/>
            <person name="Leigh N.D."/>
            <person name="Simon A."/>
            <person name="Yun M.H."/>
        </authorList>
    </citation>
    <scope>NUCLEOTIDE SEQUENCE</scope>
    <source>
        <strain evidence="2">20211129_DDA</strain>
        <tissue evidence="2">Liver</tissue>
    </source>
</reference>
<comment type="caution">
    <text evidence="2">The sequence shown here is derived from an EMBL/GenBank/DDBJ whole genome shotgun (WGS) entry which is preliminary data.</text>
</comment>
<feature type="region of interest" description="Disordered" evidence="1">
    <location>
        <begin position="1"/>
        <end position="20"/>
    </location>
</feature>
<sequence>MAVAPARYSDDAHGGPVRNQTLGTEDILMELLAGFRSIAGRFDLLTSKLDSMDSRLGKQQTRLEGVEGRIFAIEYDTATLRKRLKKVEWRLKTV</sequence>
<dbReference type="AlphaFoldDB" id="A0AAV7UH72"/>
<dbReference type="Proteomes" id="UP001066276">
    <property type="component" value="Chromosome 3_1"/>
</dbReference>
<organism evidence="2 3">
    <name type="scientific">Pleurodeles waltl</name>
    <name type="common">Iberian ribbed newt</name>
    <dbReference type="NCBI Taxonomy" id="8319"/>
    <lineage>
        <taxon>Eukaryota</taxon>
        <taxon>Metazoa</taxon>
        <taxon>Chordata</taxon>
        <taxon>Craniata</taxon>
        <taxon>Vertebrata</taxon>
        <taxon>Euteleostomi</taxon>
        <taxon>Amphibia</taxon>
        <taxon>Batrachia</taxon>
        <taxon>Caudata</taxon>
        <taxon>Salamandroidea</taxon>
        <taxon>Salamandridae</taxon>
        <taxon>Pleurodelinae</taxon>
        <taxon>Pleurodeles</taxon>
    </lineage>
</organism>